<dbReference type="Proteomes" id="UP000192566">
    <property type="component" value="Unassembled WGS sequence"/>
</dbReference>
<comment type="caution">
    <text evidence="1">The sequence shown here is derived from an EMBL/GenBank/DDBJ whole genome shotgun (WGS) entry which is preliminary data.</text>
</comment>
<gene>
    <name evidence="1" type="ORF">BST25_18260</name>
</gene>
<dbReference type="PANTHER" id="PTHR13504:SF38">
    <property type="entry name" value="FIDO DOMAIN-CONTAINING PROTEIN"/>
    <property type="match status" value="1"/>
</dbReference>
<dbReference type="InterPro" id="IPR036597">
    <property type="entry name" value="Fido-like_dom_sf"/>
</dbReference>
<dbReference type="STRING" id="53376.BST25_18260"/>
<organism evidence="1 2">
    <name type="scientific">Mycobacterium heidelbergense</name>
    <dbReference type="NCBI Taxonomy" id="53376"/>
    <lineage>
        <taxon>Bacteria</taxon>
        <taxon>Bacillati</taxon>
        <taxon>Actinomycetota</taxon>
        <taxon>Actinomycetes</taxon>
        <taxon>Mycobacteriales</taxon>
        <taxon>Mycobacteriaceae</taxon>
        <taxon>Mycobacterium</taxon>
        <taxon>Mycobacterium simiae complex</taxon>
    </lineage>
</organism>
<dbReference type="RefSeq" id="WP_083075789.1">
    <property type="nucleotide sequence ID" value="NZ_AP022615.1"/>
</dbReference>
<dbReference type="Pfam" id="PF02661">
    <property type="entry name" value="Fic"/>
    <property type="match status" value="1"/>
</dbReference>
<dbReference type="SUPFAM" id="SSF140931">
    <property type="entry name" value="Fic-like"/>
    <property type="match status" value="1"/>
</dbReference>
<dbReference type="InterPro" id="IPR025758">
    <property type="entry name" value="Fic/DOC_N"/>
</dbReference>
<dbReference type="Pfam" id="PF13784">
    <property type="entry name" value="Fic_N"/>
    <property type="match status" value="1"/>
</dbReference>
<evidence type="ECO:0000313" key="2">
    <source>
        <dbReference type="Proteomes" id="UP000192566"/>
    </source>
</evidence>
<dbReference type="Gene3D" id="1.10.3290.10">
    <property type="entry name" value="Fido-like domain"/>
    <property type="match status" value="1"/>
</dbReference>
<protein>
    <submittedName>
        <fullName evidence="1">Filamentation induced by cAMP protein fic</fullName>
    </submittedName>
</protein>
<dbReference type="PANTHER" id="PTHR13504">
    <property type="entry name" value="FIDO DOMAIN-CONTAINING PROTEIN DDB_G0283145"/>
    <property type="match status" value="1"/>
</dbReference>
<dbReference type="InterPro" id="IPR026287">
    <property type="entry name" value="SoFic-like"/>
</dbReference>
<dbReference type="PROSITE" id="PS51459">
    <property type="entry name" value="FIDO"/>
    <property type="match status" value="1"/>
</dbReference>
<dbReference type="PIRSF" id="PIRSF038925">
    <property type="entry name" value="AMP-prot_trans"/>
    <property type="match status" value="1"/>
</dbReference>
<evidence type="ECO:0000313" key="1">
    <source>
        <dbReference type="EMBL" id="ORA70897.1"/>
    </source>
</evidence>
<reference evidence="1 2" key="1">
    <citation type="submission" date="2017-02" db="EMBL/GenBank/DDBJ databases">
        <title>The new phylogeny of genus Mycobacterium.</title>
        <authorList>
            <person name="Tortoli E."/>
            <person name="Trovato A."/>
            <person name="Cirillo D.M."/>
        </authorList>
    </citation>
    <scope>NUCLEOTIDE SEQUENCE [LARGE SCALE GENOMIC DNA]</scope>
    <source>
        <strain evidence="1 2">DSM 44471</strain>
    </source>
</reference>
<dbReference type="EMBL" id="MVHR01000030">
    <property type="protein sequence ID" value="ORA70897.1"/>
    <property type="molecule type" value="Genomic_DNA"/>
</dbReference>
<dbReference type="AlphaFoldDB" id="A0A1X0DEZ6"/>
<name>A0A1X0DEZ6_MYCHE</name>
<dbReference type="OrthoDB" id="9813719at2"/>
<sequence>MQVEDFEKSPVGRLVPISGHDAYLGRDYNHFAFVPAPLPSTVNLSLATHKLADQASMSVGRLDFAVKRLPDPGLLVRPALRREARSTSALEGTYATLEEVLEADYVEEANRTAEVREVLNYVRAAEQALRLVQSKPICLTVIAPLQATLVDKTRGDNWDKGRLRESNVYIGERSKGIEASRFVPPPFGDYLIEGVSDWEKWIHADDDYPLLIKIAMAHYQFETLHPFSDGNGRLGRLIVTLQLVTEGALTYPLLNLSPWFEPRKDEYKDLLLGVSKTGDFDSWISFFCEAVHHQAEDGVGRIEELLAFQSELRSQLAAKQARGVVNAVADCLLGYPIITIPEAAELTGVTYPPAKKAIQTLVELGALREMPGRRFAYGAKGYRCDPVMEVLNRP</sequence>
<dbReference type="InterPro" id="IPR003812">
    <property type="entry name" value="Fido"/>
</dbReference>
<proteinExistence type="predicted"/>
<dbReference type="InterPro" id="IPR040198">
    <property type="entry name" value="Fido_containing"/>
</dbReference>
<keyword evidence="2" id="KW-1185">Reference proteome</keyword>
<accession>A0A1X0DEZ6</accession>